<dbReference type="RefSeq" id="WP_023069086.1">
    <property type="nucleotide sequence ID" value="NZ_AUZM01000086.1"/>
</dbReference>
<protein>
    <submittedName>
        <fullName evidence="3">Amidase family protein</fullName>
    </submittedName>
</protein>
<evidence type="ECO:0000313" key="4">
    <source>
        <dbReference type="Proteomes" id="UP000017127"/>
    </source>
</evidence>
<evidence type="ECO:0000259" key="2">
    <source>
        <dbReference type="Pfam" id="PF01425"/>
    </source>
</evidence>
<dbReference type="Proteomes" id="UP000017127">
    <property type="component" value="Unassembled WGS sequence"/>
</dbReference>
<comment type="similarity">
    <text evidence="1">Belongs to the amidase family.</text>
</comment>
<dbReference type="OrthoDB" id="9811471at2"/>
<keyword evidence="4" id="KW-1185">Reference proteome</keyword>
<dbReference type="InterPro" id="IPR000120">
    <property type="entry name" value="Amidase"/>
</dbReference>
<organism evidence="3 4">
    <name type="scientific">Lyngbya aestuarii BL J</name>
    <dbReference type="NCBI Taxonomy" id="1348334"/>
    <lineage>
        <taxon>Bacteria</taxon>
        <taxon>Bacillati</taxon>
        <taxon>Cyanobacteriota</taxon>
        <taxon>Cyanophyceae</taxon>
        <taxon>Oscillatoriophycideae</taxon>
        <taxon>Oscillatoriales</taxon>
        <taxon>Microcoleaceae</taxon>
        <taxon>Lyngbya</taxon>
    </lineage>
</organism>
<dbReference type="InterPro" id="IPR036928">
    <property type="entry name" value="AS_sf"/>
</dbReference>
<dbReference type="InterPro" id="IPR020556">
    <property type="entry name" value="Amidase_CS"/>
</dbReference>
<proteinExistence type="inferred from homology"/>
<sequence>MNLDDLAFSSALEQAQLIRSKQLSPTELVELYLNRIELLNPQLGCYFTVMAETAIAEAQTQTEQLATDDPLELPPFFGVPISIKDLNAVAGVRCTYGSRVLMNQEATYDDAVVTRIRQAGFIILGKTATSEVGSLPYTEPEGFLPARNPWNLEYTPGGSSGGAAASVAAGLCAIAHGSDGGGSVRGPAFCCGLVGLKPSRGRISHAPVGDYQNGISTNGVIARTVADAAALLDVMSGYVTGDPYWLPNPEVSFLQATQHPIGSLKIAFSTKIPPVGEATEACQEAVKDTVQLLEDMGHQVERGCPDFTDLIEPFKVVWQAGVAASGIPKDLLTPMNQWLLEQTGSAGDYLRAVSQLQGVARRIVAFFDQFDILLLPTYMHSAIRVGEYEHLSPEETIEQIIKWIAPCPPFNATGQPAIAIPTGLSAEGLPIGVQLIGKPADEITLIAIAAQLEAAKPWNHRPTAISS</sequence>
<dbReference type="PANTHER" id="PTHR11895:SF7">
    <property type="entry name" value="GLUTAMYL-TRNA(GLN) AMIDOTRANSFERASE SUBUNIT A, MITOCHONDRIAL"/>
    <property type="match status" value="1"/>
</dbReference>
<reference evidence="3 4" key="1">
    <citation type="journal article" date="2013" name="Front. Microbiol.">
        <title>Comparative genomic analyses of the cyanobacterium, Lyngbya aestuarii BL J, a powerful hydrogen producer.</title>
        <authorList>
            <person name="Kothari A."/>
            <person name="Vaughn M."/>
            <person name="Garcia-Pichel F."/>
        </authorList>
    </citation>
    <scope>NUCLEOTIDE SEQUENCE [LARGE SCALE GENOMIC DNA]</scope>
    <source>
        <strain evidence="3 4">BL J</strain>
    </source>
</reference>
<accession>U7QC96</accession>
<dbReference type="PROSITE" id="PS00571">
    <property type="entry name" value="AMIDASES"/>
    <property type="match status" value="1"/>
</dbReference>
<dbReference type="Gene3D" id="3.90.1300.10">
    <property type="entry name" value="Amidase signature (AS) domain"/>
    <property type="match status" value="1"/>
</dbReference>
<comment type="caution">
    <text evidence="3">The sequence shown here is derived from an EMBL/GenBank/DDBJ whole genome shotgun (WGS) entry which is preliminary data.</text>
</comment>
<dbReference type="SUPFAM" id="SSF75304">
    <property type="entry name" value="Amidase signature (AS) enzymes"/>
    <property type="match status" value="1"/>
</dbReference>
<name>U7QC96_9CYAN</name>
<gene>
    <name evidence="3" type="ORF">M595_5407</name>
</gene>
<evidence type="ECO:0000256" key="1">
    <source>
        <dbReference type="ARBA" id="ARBA00009199"/>
    </source>
</evidence>
<dbReference type="EMBL" id="AUZM01000086">
    <property type="protein sequence ID" value="ERT04650.1"/>
    <property type="molecule type" value="Genomic_DNA"/>
</dbReference>
<feature type="domain" description="Amidase" evidence="2">
    <location>
        <begin position="27"/>
        <end position="445"/>
    </location>
</feature>
<evidence type="ECO:0000313" key="3">
    <source>
        <dbReference type="EMBL" id="ERT04650.1"/>
    </source>
</evidence>
<dbReference type="PANTHER" id="PTHR11895">
    <property type="entry name" value="TRANSAMIDASE"/>
    <property type="match status" value="1"/>
</dbReference>
<dbReference type="PATRIC" id="fig|1348334.3.peg.5202"/>
<dbReference type="AlphaFoldDB" id="U7QC96"/>
<dbReference type="Pfam" id="PF01425">
    <property type="entry name" value="Amidase"/>
    <property type="match status" value="1"/>
</dbReference>
<dbReference type="GO" id="GO:0003824">
    <property type="term" value="F:catalytic activity"/>
    <property type="evidence" value="ECO:0007669"/>
    <property type="project" value="InterPro"/>
</dbReference>
<dbReference type="InterPro" id="IPR023631">
    <property type="entry name" value="Amidase_dom"/>
</dbReference>